<dbReference type="Gene3D" id="3.30.420.10">
    <property type="entry name" value="Ribonuclease H-like superfamily/Ribonuclease H"/>
    <property type="match status" value="1"/>
</dbReference>
<reference evidence="1" key="1">
    <citation type="submission" date="2020-08" db="EMBL/GenBank/DDBJ databases">
        <title>Multicomponent nature underlies the extraordinary mechanical properties of spider dragline silk.</title>
        <authorList>
            <person name="Kono N."/>
            <person name="Nakamura H."/>
            <person name="Mori M."/>
            <person name="Yoshida Y."/>
            <person name="Ohtoshi R."/>
            <person name="Malay A.D."/>
            <person name="Moran D.A.P."/>
            <person name="Tomita M."/>
            <person name="Numata K."/>
            <person name="Arakawa K."/>
        </authorList>
    </citation>
    <scope>NUCLEOTIDE SEQUENCE</scope>
</reference>
<keyword evidence="2" id="KW-1185">Reference proteome</keyword>
<dbReference type="InterPro" id="IPR036397">
    <property type="entry name" value="RNaseH_sf"/>
</dbReference>
<dbReference type="EMBL" id="BMAV01017221">
    <property type="protein sequence ID" value="GFY68718.1"/>
    <property type="molecule type" value="Genomic_DNA"/>
</dbReference>
<name>A0A8X7CH27_9ARAC</name>
<dbReference type="AlphaFoldDB" id="A0A8X7CH27"/>
<proteinExistence type="predicted"/>
<dbReference type="GO" id="GO:0003676">
    <property type="term" value="F:nucleic acid binding"/>
    <property type="evidence" value="ECO:0007669"/>
    <property type="project" value="InterPro"/>
</dbReference>
<gene>
    <name evidence="1" type="ORF">TNIN_198221</name>
</gene>
<protein>
    <submittedName>
        <fullName evidence="1">Uncharacterized protein</fullName>
    </submittedName>
</protein>
<comment type="caution">
    <text evidence="1">The sequence shown here is derived from an EMBL/GenBank/DDBJ whole genome shotgun (WGS) entry which is preliminary data.</text>
</comment>
<dbReference type="OrthoDB" id="10049357at2759"/>
<sequence>MIASSQGSSSVYPILILLHLPFRKPKPLKNPSSLGSRHPFREEIRALRSLHPFIDEHGFSTKAVHFEAVGDLTTDSFIAAIRRFSAPHHIYSDNGNDFGGARRKLDEIRVMAFFNN</sequence>
<organism evidence="1 2">
    <name type="scientific">Trichonephila inaurata madagascariensis</name>
    <dbReference type="NCBI Taxonomy" id="2747483"/>
    <lineage>
        <taxon>Eukaryota</taxon>
        <taxon>Metazoa</taxon>
        <taxon>Ecdysozoa</taxon>
        <taxon>Arthropoda</taxon>
        <taxon>Chelicerata</taxon>
        <taxon>Arachnida</taxon>
        <taxon>Araneae</taxon>
        <taxon>Araneomorphae</taxon>
        <taxon>Entelegynae</taxon>
        <taxon>Araneoidea</taxon>
        <taxon>Nephilidae</taxon>
        <taxon>Trichonephila</taxon>
        <taxon>Trichonephila inaurata</taxon>
    </lineage>
</organism>
<evidence type="ECO:0000313" key="2">
    <source>
        <dbReference type="Proteomes" id="UP000886998"/>
    </source>
</evidence>
<dbReference type="Proteomes" id="UP000886998">
    <property type="component" value="Unassembled WGS sequence"/>
</dbReference>
<accession>A0A8X7CH27</accession>
<evidence type="ECO:0000313" key="1">
    <source>
        <dbReference type="EMBL" id="GFY68718.1"/>
    </source>
</evidence>